<keyword evidence="1" id="KW-0812">Transmembrane</keyword>
<keyword evidence="1" id="KW-1133">Transmembrane helix</keyword>
<feature type="transmembrane region" description="Helical" evidence="1">
    <location>
        <begin position="209"/>
        <end position="229"/>
    </location>
</feature>
<dbReference type="Proteomes" id="UP000783796">
    <property type="component" value="Unassembled WGS sequence"/>
</dbReference>
<reference evidence="2" key="1">
    <citation type="journal article" date="2021" name="PeerJ">
        <title>Extensive microbial diversity within the chicken gut microbiome revealed by metagenomics and culture.</title>
        <authorList>
            <person name="Gilroy R."/>
            <person name="Ravi A."/>
            <person name="Getino M."/>
            <person name="Pursley I."/>
            <person name="Horton D.L."/>
            <person name="Alikhan N.F."/>
            <person name="Baker D."/>
            <person name="Gharbi K."/>
            <person name="Hall N."/>
            <person name="Watson M."/>
            <person name="Adriaenssens E.M."/>
            <person name="Foster-Nyarko E."/>
            <person name="Jarju S."/>
            <person name="Secka A."/>
            <person name="Antonio M."/>
            <person name="Oren A."/>
            <person name="Chaudhuri R.R."/>
            <person name="La Ragione R."/>
            <person name="Hildebrand F."/>
            <person name="Pallen M.J."/>
        </authorList>
    </citation>
    <scope>NUCLEOTIDE SEQUENCE</scope>
    <source>
        <strain evidence="2">G4-2901</strain>
    </source>
</reference>
<reference evidence="2" key="2">
    <citation type="submission" date="2021-04" db="EMBL/GenBank/DDBJ databases">
        <authorList>
            <person name="Gilroy R."/>
        </authorList>
    </citation>
    <scope>NUCLEOTIDE SEQUENCE</scope>
    <source>
        <strain evidence="2">G4-2901</strain>
    </source>
</reference>
<gene>
    <name evidence="2" type="ORF">H9777_09265</name>
</gene>
<evidence type="ECO:0000313" key="3">
    <source>
        <dbReference type="Proteomes" id="UP000783796"/>
    </source>
</evidence>
<evidence type="ECO:0000313" key="2">
    <source>
        <dbReference type="EMBL" id="MBU3838479.1"/>
    </source>
</evidence>
<feature type="transmembrane region" description="Helical" evidence="1">
    <location>
        <begin position="85"/>
        <end position="107"/>
    </location>
</feature>
<feature type="transmembrane region" description="Helical" evidence="1">
    <location>
        <begin position="127"/>
        <end position="146"/>
    </location>
</feature>
<accession>A0A948TCN8</accession>
<dbReference type="Pfam" id="PF11750">
    <property type="entry name" value="DUF3307"/>
    <property type="match status" value="1"/>
</dbReference>
<protein>
    <submittedName>
        <fullName evidence="2">DUF3307 domain-containing protein</fullName>
    </submittedName>
</protein>
<proteinExistence type="predicted"/>
<comment type="caution">
    <text evidence="2">The sequence shown here is derived from an EMBL/GenBank/DDBJ whole genome shotgun (WGS) entry which is preliminary data.</text>
</comment>
<dbReference type="InterPro" id="IPR021737">
    <property type="entry name" value="Phage_phiKZ_Orf197"/>
</dbReference>
<dbReference type="AlphaFoldDB" id="A0A948TCN8"/>
<name>A0A948TCN8_9BACT</name>
<feature type="transmembrane region" description="Helical" evidence="1">
    <location>
        <begin position="40"/>
        <end position="73"/>
    </location>
</feature>
<keyword evidence="1" id="KW-0472">Membrane</keyword>
<evidence type="ECO:0000256" key="1">
    <source>
        <dbReference type="SAM" id="Phobius"/>
    </source>
</evidence>
<organism evidence="2 3">
    <name type="scientific">Candidatus Phocaeicola faecigallinarum</name>
    <dbReference type="NCBI Taxonomy" id="2838732"/>
    <lineage>
        <taxon>Bacteria</taxon>
        <taxon>Pseudomonadati</taxon>
        <taxon>Bacteroidota</taxon>
        <taxon>Bacteroidia</taxon>
        <taxon>Bacteroidales</taxon>
        <taxon>Bacteroidaceae</taxon>
        <taxon>Phocaeicola</taxon>
    </lineage>
</organism>
<dbReference type="EMBL" id="JAHLFW010000078">
    <property type="protein sequence ID" value="MBU3838479.1"/>
    <property type="molecule type" value="Genomic_DNA"/>
</dbReference>
<sequence length="231" mass="25698">MDGMVFLSLLLAHVVGDFYFQNDRLCRNKAEKKIKSPFLYIHSLTIGLLSWALLPTAGFWLYAILIAVTHLFIDTVKSYLGTRLMSFIIDQFLHILILYVISCIYSFNGTLPLEYINIHGSVSVPAFLIAVLSLMKPVNILIKLVLERYKIGEADSCKDIKNAGALIGNLERVLTLVFVLIRQYEAIGFIIAAKSLLRFKDTDTAKTEYVLAGTLLSFGIALVCGLAVGMV</sequence>